<keyword evidence="4 6" id="KW-0472">Membrane</keyword>
<dbReference type="EMBL" id="JARTCD010000041">
    <property type="protein sequence ID" value="KAJ8656232.1"/>
    <property type="molecule type" value="Genomic_DNA"/>
</dbReference>
<dbReference type="PANTHER" id="PTHR39469:SF1">
    <property type="entry name" value="DUF4203 DOMAIN-CONTAINING PROTEIN"/>
    <property type="match status" value="1"/>
</dbReference>
<keyword evidence="3 6" id="KW-1133">Transmembrane helix</keyword>
<feature type="chain" id="PRO_5041978857" description="TM7S3/TM198-like domain-containing protein" evidence="7">
    <location>
        <begin position="27"/>
        <end position="381"/>
    </location>
</feature>
<feature type="region of interest" description="Disordered" evidence="5">
    <location>
        <begin position="25"/>
        <end position="117"/>
    </location>
</feature>
<organism evidence="9 10">
    <name type="scientific">Lichtheimia ornata</name>
    <dbReference type="NCBI Taxonomy" id="688661"/>
    <lineage>
        <taxon>Eukaryota</taxon>
        <taxon>Fungi</taxon>
        <taxon>Fungi incertae sedis</taxon>
        <taxon>Mucoromycota</taxon>
        <taxon>Mucoromycotina</taxon>
        <taxon>Mucoromycetes</taxon>
        <taxon>Mucorales</taxon>
        <taxon>Lichtheimiaceae</taxon>
        <taxon>Lichtheimia</taxon>
    </lineage>
</organism>
<dbReference type="RefSeq" id="XP_058341145.1">
    <property type="nucleotide sequence ID" value="XM_058488033.1"/>
</dbReference>
<dbReference type="GeneID" id="83215433"/>
<feature type="transmembrane region" description="Helical" evidence="6">
    <location>
        <begin position="131"/>
        <end position="150"/>
    </location>
</feature>
<feature type="compositionally biased region" description="Low complexity" evidence="5">
    <location>
        <begin position="88"/>
        <end position="110"/>
    </location>
</feature>
<feature type="region of interest" description="Disordered" evidence="5">
    <location>
        <begin position="345"/>
        <end position="381"/>
    </location>
</feature>
<feature type="transmembrane region" description="Helical" evidence="6">
    <location>
        <begin position="212"/>
        <end position="228"/>
    </location>
</feature>
<dbReference type="Proteomes" id="UP001234581">
    <property type="component" value="Unassembled WGS sequence"/>
</dbReference>
<protein>
    <recommendedName>
        <fullName evidence="8">TM7S3/TM198-like domain-containing protein</fullName>
    </recommendedName>
</protein>
<feature type="transmembrane region" description="Helical" evidence="6">
    <location>
        <begin position="240"/>
        <end position="260"/>
    </location>
</feature>
<evidence type="ECO:0000256" key="4">
    <source>
        <dbReference type="ARBA" id="ARBA00023136"/>
    </source>
</evidence>
<feature type="domain" description="TM7S3/TM198-like" evidence="8">
    <location>
        <begin position="135"/>
        <end position="332"/>
    </location>
</feature>
<evidence type="ECO:0000256" key="2">
    <source>
        <dbReference type="ARBA" id="ARBA00022692"/>
    </source>
</evidence>
<feature type="transmembrane region" description="Helical" evidence="6">
    <location>
        <begin position="265"/>
        <end position="285"/>
    </location>
</feature>
<dbReference type="PANTHER" id="PTHR39469">
    <property type="entry name" value="CHROMOSOME 1, WHOLE GENOME SHOTGUN SEQUENCE"/>
    <property type="match status" value="1"/>
</dbReference>
<feature type="compositionally biased region" description="Basic and acidic residues" evidence="5">
    <location>
        <begin position="65"/>
        <end position="74"/>
    </location>
</feature>
<evidence type="ECO:0000256" key="1">
    <source>
        <dbReference type="ARBA" id="ARBA00004141"/>
    </source>
</evidence>
<gene>
    <name evidence="9" type="ORF">O0I10_008026</name>
</gene>
<keyword evidence="7" id="KW-0732">Signal</keyword>
<reference evidence="9 10" key="1">
    <citation type="submission" date="2023-03" db="EMBL/GenBank/DDBJ databases">
        <title>Genome sequence of Lichtheimia ornata CBS 291.66.</title>
        <authorList>
            <person name="Mohabir J.T."/>
            <person name="Shea T.P."/>
            <person name="Kurbessoian T."/>
            <person name="Berby B."/>
            <person name="Fontaine J."/>
            <person name="Livny J."/>
            <person name="Gnirke A."/>
            <person name="Stajich J.E."/>
            <person name="Cuomo C.A."/>
        </authorList>
    </citation>
    <scope>NUCLEOTIDE SEQUENCE [LARGE SCALE GENOMIC DNA]</scope>
    <source>
        <strain evidence="9">CBS 291.66</strain>
    </source>
</reference>
<sequence length="381" mass="40609">MRLLYSFSLLLFLAIVLLQYTSTTTASPIPTTTTTTTTATNNISKRGPQDDVSVKWNHPHGCPSSDDKDKRDLAARGGSSDDEDEDCPTTTTSSSSTHSPTATATSSPDHGYPPSDDPKDIYGAGYVTPQMGVAGAFLIILGVYLMIFGFRGFRPTLAVSGFLTFGLITWVGMTNSQPPEGFTNDAITMLAVPAGLGVLGAILYALFWDVTIYLIGGMGGLAFGLFVLCWREDLVITSNVPRACFLVAISLFVAAVTFFVERYVILFATAFTGAFSFIVGVDFLAHTNYIAGLKSILDQNKLHRVEYHIETKTYVMMAMIILLFLISFGWQFVYNKGRSFGVNSAPAPPAGEKGGEGGGGGDPPSEGGEAGSGGGSEKKEE</sequence>
<evidence type="ECO:0000256" key="6">
    <source>
        <dbReference type="SAM" id="Phobius"/>
    </source>
</evidence>
<name>A0AAD7UZB8_9FUNG</name>
<evidence type="ECO:0000313" key="10">
    <source>
        <dbReference type="Proteomes" id="UP001234581"/>
    </source>
</evidence>
<feature type="transmembrane region" description="Helical" evidence="6">
    <location>
        <begin position="157"/>
        <end position="174"/>
    </location>
</feature>
<keyword evidence="2 6" id="KW-0812">Transmembrane</keyword>
<comment type="subcellular location">
    <subcellularLocation>
        <location evidence="1">Membrane</location>
        <topology evidence="1">Multi-pass membrane protein</topology>
    </subcellularLocation>
</comment>
<dbReference type="Pfam" id="PF13886">
    <property type="entry name" value="TM7S3_TM198"/>
    <property type="match status" value="1"/>
</dbReference>
<keyword evidence="10" id="KW-1185">Reference proteome</keyword>
<feature type="compositionally biased region" description="Low complexity" evidence="5">
    <location>
        <begin position="25"/>
        <end position="43"/>
    </location>
</feature>
<evidence type="ECO:0000256" key="3">
    <source>
        <dbReference type="ARBA" id="ARBA00022989"/>
    </source>
</evidence>
<dbReference type="AlphaFoldDB" id="A0AAD7UZB8"/>
<accession>A0AAD7UZB8</accession>
<feature type="signal peptide" evidence="7">
    <location>
        <begin position="1"/>
        <end position="26"/>
    </location>
</feature>
<evidence type="ECO:0000313" key="9">
    <source>
        <dbReference type="EMBL" id="KAJ8656232.1"/>
    </source>
</evidence>
<evidence type="ECO:0000256" key="5">
    <source>
        <dbReference type="SAM" id="MobiDB-lite"/>
    </source>
</evidence>
<proteinExistence type="predicted"/>
<dbReference type="GO" id="GO:0016020">
    <property type="term" value="C:membrane"/>
    <property type="evidence" value="ECO:0007669"/>
    <property type="project" value="UniProtKB-SubCell"/>
</dbReference>
<dbReference type="InterPro" id="IPR025256">
    <property type="entry name" value="TM7S3/TM198-like_dom"/>
</dbReference>
<evidence type="ECO:0000259" key="8">
    <source>
        <dbReference type="Pfam" id="PF13886"/>
    </source>
</evidence>
<feature type="compositionally biased region" description="Gly residues" evidence="5">
    <location>
        <begin position="356"/>
        <end position="375"/>
    </location>
</feature>
<feature type="transmembrane region" description="Helical" evidence="6">
    <location>
        <begin position="314"/>
        <end position="334"/>
    </location>
</feature>
<evidence type="ECO:0000256" key="7">
    <source>
        <dbReference type="SAM" id="SignalP"/>
    </source>
</evidence>
<comment type="caution">
    <text evidence="9">The sequence shown here is derived from an EMBL/GenBank/DDBJ whole genome shotgun (WGS) entry which is preliminary data.</text>
</comment>
<feature type="transmembrane region" description="Helical" evidence="6">
    <location>
        <begin position="186"/>
        <end position="207"/>
    </location>
</feature>